<protein>
    <submittedName>
        <fullName evidence="2">Uncharacterized protein</fullName>
    </submittedName>
</protein>
<dbReference type="AlphaFoldDB" id="A0A0L9VRF8"/>
<dbReference type="Proteomes" id="UP000053144">
    <property type="component" value="Chromosome 11"/>
</dbReference>
<keyword evidence="1" id="KW-0472">Membrane</keyword>
<evidence type="ECO:0000313" key="3">
    <source>
        <dbReference type="Proteomes" id="UP000053144"/>
    </source>
</evidence>
<evidence type="ECO:0000256" key="1">
    <source>
        <dbReference type="SAM" id="Phobius"/>
    </source>
</evidence>
<dbReference type="Gramene" id="KOM57661">
    <property type="protein sequence ID" value="KOM57661"/>
    <property type="gene ID" value="LR48_Vigan11g069400"/>
</dbReference>
<sequence length="137" mass="15303">MDQRVQRMRWRCDLGTVLCRAMKEQFLPLPPRHKLTLLGESLLFSSLFWIAICREPFFPSVFLWVVIATRGGVFRQRRRNLLLHGRVVKAVASMQPGGWTQVECAAIVMGVVVANNDITVGLFGLNGSDLVGPPGPD</sequence>
<proteinExistence type="predicted"/>
<name>A0A0L9VRF8_PHAAN</name>
<dbReference type="EMBL" id="CM003381">
    <property type="protein sequence ID" value="KOM57661.1"/>
    <property type="molecule type" value="Genomic_DNA"/>
</dbReference>
<keyword evidence="1" id="KW-0812">Transmembrane</keyword>
<organism evidence="2 3">
    <name type="scientific">Phaseolus angularis</name>
    <name type="common">Azuki bean</name>
    <name type="synonym">Vigna angularis</name>
    <dbReference type="NCBI Taxonomy" id="3914"/>
    <lineage>
        <taxon>Eukaryota</taxon>
        <taxon>Viridiplantae</taxon>
        <taxon>Streptophyta</taxon>
        <taxon>Embryophyta</taxon>
        <taxon>Tracheophyta</taxon>
        <taxon>Spermatophyta</taxon>
        <taxon>Magnoliopsida</taxon>
        <taxon>eudicotyledons</taxon>
        <taxon>Gunneridae</taxon>
        <taxon>Pentapetalae</taxon>
        <taxon>rosids</taxon>
        <taxon>fabids</taxon>
        <taxon>Fabales</taxon>
        <taxon>Fabaceae</taxon>
        <taxon>Papilionoideae</taxon>
        <taxon>50 kb inversion clade</taxon>
        <taxon>NPAAA clade</taxon>
        <taxon>indigoferoid/millettioid clade</taxon>
        <taxon>Phaseoleae</taxon>
        <taxon>Vigna</taxon>
    </lineage>
</organism>
<keyword evidence="1" id="KW-1133">Transmembrane helix</keyword>
<gene>
    <name evidence="2" type="ORF">LR48_Vigan11g069400</name>
</gene>
<feature type="transmembrane region" description="Helical" evidence="1">
    <location>
        <begin position="57"/>
        <end position="74"/>
    </location>
</feature>
<reference evidence="3" key="1">
    <citation type="journal article" date="2015" name="Proc. Natl. Acad. Sci. U.S.A.">
        <title>Genome sequencing of adzuki bean (Vigna angularis) provides insight into high starch and low fat accumulation and domestication.</title>
        <authorList>
            <person name="Yang K."/>
            <person name="Tian Z."/>
            <person name="Chen C."/>
            <person name="Luo L."/>
            <person name="Zhao B."/>
            <person name="Wang Z."/>
            <person name="Yu L."/>
            <person name="Li Y."/>
            <person name="Sun Y."/>
            <person name="Li W."/>
            <person name="Chen Y."/>
            <person name="Li Y."/>
            <person name="Zhang Y."/>
            <person name="Ai D."/>
            <person name="Zhao J."/>
            <person name="Shang C."/>
            <person name="Ma Y."/>
            <person name="Wu B."/>
            <person name="Wang M."/>
            <person name="Gao L."/>
            <person name="Sun D."/>
            <person name="Zhang P."/>
            <person name="Guo F."/>
            <person name="Wang W."/>
            <person name="Li Y."/>
            <person name="Wang J."/>
            <person name="Varshney R.K."/>
            <person name="Wang J."/>
            <person name="Ling H.Q."/>
            <person name="Wan P."/>
        </authorList>
    </citation>
    <scope>NUCLEOTIDE SEQUENCE</scope>
    <source>
        <strain evidence="3">cv. Jingnong 6</strain>
    </source>
</reference>
<accession>A0A0L9VRF8</accession>
<feature type="transmembrane region" description="Helical" evidence="1">
    <location>
        <begin position="35"/>
        <end position="51"/>
    </location>
</feature>
<evidence type="ECO:0000313" key="2">
    <source>
        <dbReference type="EMBL" id="KOM57661.1"/>
    </source>
</evidence>